<evidence type="ECO:0000313" key="12">
    <source>
        <dbReference type="Proteomes" id="UP001529510"/>
    </source>
</evidence>
<keyword evidence="6" id="KW-0524">Neurogenesis</keyword>
<evidence type="ECO:0000256" key="1">
    <source>
        <dbReference type="ARBA" id="ARBA00004279"/>
    </source>
</evidence>
<feature type="non-terminal residue" evidence="11">
    <location>
        <position position="1"/>
    </location>
</feature>
<organism evidence="11 12">
    <name type="scientific">Cirrhinus mrigala</name>
    <name type="common">Mrigala</name>
    <dbReference type="NCBI Taxonomy" id="683832"/>
    <lineage>
        <taxon>Eukaryota</taxon>
        <taxon>Metazoa</taxon>
        <taxon>Chordata</taxon>
        <taxon>Craniata</taxon>
        <taxon>Vertebrata</taxon>
        <taxon>Euteleostomi</taxon>
        <taxon>Actinopterygii</taxon>
        <taxon>Neopterygii</taxon>
        <taxon>Teleostei</taxon>
        <taxon>Ostariophysi</taxon>
        <taxon>Cypriniformes</taxon>
        <taxon>Cyprinidae</taxon>
        <taxon>Labeoninae</taxon>
        <taxon>Labeonini</taxon>
        <taxon>Cirrhinus</taxon>
    </lineage>
</organism>
<keyword evidence="9" id="KW-0968">Cytoplasmic vesicle</keyword>
<dbReference type="PANTHER" id="PTHR32274:SF1">
    <property type="entry name" value="NEDD4-BINDING PROTEIN 3"/>
    <property type="match status" value="1"/>
</dbReference>
<comment type="caution">
    <text evidence="11">The sequence shown here is derived from an EMBL/GenBank/DDBJ whole genome shotgun (WGS) entry which is preliminary data.</text>
</comment>
<dbReference type="GO" id="GO:0031410">
    <property type="term" value="C:cytoplasmic vesicle"/>
    <property type="evidence" value="ECO:0007669"/>
    <property type="project" value="UniProtKB-SubCell"/>
</dbReference>
<dbReference type="AlphaFoldDB" id="A0ABD0PQ40"/>
<keyword evidence="8" id="KW-0966">Cell projection</keyword>
<comment type="subcellular location">
    <subcellularLocation>
        <location evidence="2">Cell projection</location>
        <location evidence="2">Axon</location>
    </subcellularLocation>
    <subcellularLocation>
        <location evidence="1">Cell projection</location>
        <location evidence="1">Dendrite</location>
    </subcellularLocation>
    <subcellularLocation>
        <location evidence="3">Cytoplasmic vesicle</location>
    </subcellularLocation>
</comment>
<evidence type="ECO:0000313" key="11">
    <source>
        <dbReference type="EMBL" id="KAL0176159.1"/>
    </source>
</evidence>
<accession>A0ABD0PQ40</accession>
<feature type="coiled-coil region" evidence="10">
    <location>
        <begin position="15"/>
        <end position="80"/>
    </location>
</feature>
<sequence length="139" mass="16337">FRDSQAEVTQKLSEIFHLKTQLHEARNQIQSKESQIDTLQMALQGARRKCPLPAFEDHRADAATEERLRAELLLERRQNEAQASAFEIERNTWQNEKEKVIRYQKELQASYLEMYHKNEALERELAMVRGGRARVEEVG</sequence>
<evidence type="ECO:0000256" key="3">
    <source>
        <dbReference type="ARBA" id="ARBA00004541"/>
    </source>
</evidence>
<evidence type="ECO:0000256" key="9">
    <source>
        <dbReference type="ARBA" id="ARBA00023329"/>
    </source>
</evidence>
<evidence type="ECO:0000256" key="8">
    <source>
        <dbReference type="ARBA" id="ARBA00023273"/>
    </source>
</evidence>
<evidence type="ECO:0000256" key="5">
    <source>
        <dbReference type="ARBA" id="ARBA00022473"/>
    </source>
</evidence>
<dbReference type="GO" id="GO:0030424">
    <property type="term" value="C:axon"/>
    <property type="evidence" value="ECO:0007669"/>
    <property type="project" value="UniProtKB-SubCell"/>
</dbReference>
<feature type="non-terminal residue" evidence="11">
    <location>
        <position position="139"/>
    </location>
</feature>
<dbReference type="Pfam" id="PF06818">
    <property type="entry name" value="Fez1"/>
    <property type="match status" value="1"/>
</dbReference>
<dbReference type="EMBL" id="JAMKFB020000014">
    <property type="protein sequence ID" value="KAL0176159.1"/>
    <property type="molecule type" value="Genomic_DNA"/>
</dbReference>
<evidence type="ECO:0000256" key="10">
    <source>
        <dbReference type="SAM" id="Coils"/>
    </source>
</evidence>
<gene>
    <name evidence="11" type="ORF">M9458_028489</name>
</gene>
<evidence type="ECO:0008006" key="13">
    <source>
        <dbReference type="Google" id="ProtNLM"/>
    </source>
</evidence>
<keyword evidence="7 10" id="KW-0175">Coiled coil</keyword>
<evidence type="ECO:0000256" key="6">
    <source>
        <dbReference type="ARBA" id="ARBA00022902"/>
    </source>
</evidence>
<reference evidence="11 12" key="1">
    <citation type="submission" date="2024-05" db="EMBL/GenBank/DDBJ databases">
        <title>Genome sequencing and assembly of Indian major carp, Cirrhinus mrigala (Hamilton, 1822).</title>
        <authorList>
            <person name="Mohindra V."/>
            <person name="Chowdhury L.M."/>
            <person name="Lal K."/>
            <person name="Jena J.K."/>
        </authorList>
    </citation>
    <scope>NUCLEOTIDE SEQUENCE [LARGE SCALE GENOMIC DNA]</scope>
    <source>
        <strain evidence="11">CM1030</strain>
        <tissue evidence="11">Blood</tissue>
    </source>
</reference>
<dbReference type="Proteomes" id="UP001529510">
    <property type="component" value="Unassembled WGS sequence"/>
</dbReference>
<comment type="similarity">
    <text evidence="4">Belongs to the N4BP3 family.</text>
</comment>
<dbReference type="GO" id="GO:0030425">
    <property type="term" value="C:dendrite"/>
    <property type="evidence" value="ECO:0007669"/>
    <property type="project" value="UniProtKB-SubCell"/>
</dbReference>
<proteinExistence type="inferred from homology"/>
<evidence type="ECO:0000256" key="4">
    <source>
        <dbReference type="ARBA" id="ARBA00010640"/>
    </source>
</evidence>
<evidence type="ECO:0000256" key="7">
    <source>
        <dbReference type="ARBA" id="ARBA00023054"/>
    </source>
</evidence>
<dbReference type="PANTHER" id="PTHR32274">
    <property type="entry name" value="NEDD4-BINDING PROTEIN 3"/>
    <property type="match status" value="1"/>
</dbReference>
<protein>
    <recommendedName>
        <fullName evidence="13">NEDD4 binding protein 3</fullName>
    </recommendedName>
</protein>
<dbReference type="GO" id="GO:0007399">
    <property type="term" value="P:nervous system development"/>
    <property type="evidence" value="ECO:0007669"/>
    <property type="project" value="UniProtKB-KW"/>
</dbReference>
<dbReference type="InterPro" id="IPR033571">
    <property type="entry name" value="N4BP3"/>
</dbReference>
<keyword evidence="12" id="KW-1185">Reference proteome</keyword>
<evidence type="ECO:0000256" key="2">
    <source>
        <dbReference type="ARBA" id="ARBA00004489"/>
    </source>
</evidence>
<name>A0ABD0PQ40_CIRMR</name>
<keyword evidence="5" id="KW-0217">Developmental protein</keyword>